<protein>
    <submittedName>
        <fullName evidence="2">Uncharacterized protein</fullName>
    </submittedName>
</protein>
<accession>A0A8H7AHV9</accession>
<proteinExistence type="predicted"/>
<gene>
    <name evidence="2" type="ORF">GJ744_000772</name>
</gene>
<dbReference type="Proteomes" id="UP000606974">
    <property type="component" value="Unassembled WGS sequence"/>
</dbReference>
<keyword evidence="3" id="KW-1185">Reference proteome</keyword>
<evidence type="ECO:0000313" key="2">
    <source>
        <dbReference type="EMBL" id="KAF7505445.1"/>
    </source>
</evidence>
<evidence type="ECO:0000256" key="1">
    <source>
        <dbReference type="SAM" id="SignalP"/>
    </source>
</evidence>
<evidence type="ECO:0000313" key="3">
    <source>
        <dbReference type="Proteomes" id="UP000606974"/>
    </source>
</evidence>
<name>A0A8H7AHV9_9EURO</name>
<dbReference type="OrthoDB" id="4160917at2759"/>
<feature type="chain" id="PRO_5034818809" evidence="1">
    <location>
        <begin position="26"/>
        <end position="157"/>
    </location>
</feature>
<comment type="caution">
    <text evidence="2">The sequence shown here is derived from an EMBL/GenBank/DDBJ whole genome shotgun (WGS) entry which is preliminary data.</text>
</comment>
<organism evidence="2 3">
    <name type="scientific">Endocarpon pusillum</name>
    <dbReference type="NCBI Taxonomy" id="364733"/>
    <lineage>
        <taxon>Eukaryota</taxon>
        <taxon>Fungi</taxon>
        <taxon>Dikarya</taxon>
        <taxon>Ascomycota</taxon>
        <taxon>Pezizomycotina</taxon>
        <taxon>Eurotiomycetes</taxon>
        <taxon>Chaetothyriomycetidae</taxon>
        <taxon>Verrucariales</taxon>
        <taxon>Verrucariaceae</taxon>
        <taxon>Endocarpon</taxon>
    </lineage>
</organism>
<reference evidence="2" key="1">
    <citation type="submission" date="2020-02" db="EMBL/GenBank/DDBJ databases">
        <authorList>
            <person name="Palmer J.M."/>
        </authorList>
    </citation>
    <scope>NUCLEOTIDE SEQUENCE</scope>
    <source>
        <strain evidence="2">EPUS1.4</strain>
        <tissue evidence="2">Thallus</tissue>
    </source>
</reference>
<keyword evidence="1" id="KW-0732">Signal</keyword>
<dbReference type="EMBL" id="JAACFV010000109">
    <property type="protein sequence ID" value="KAF7505445.1"/>
    <property type="molecule type" value="Genomic_DNA"/>
</dbReference>
<sequence length="157" mass="16085">MASSFHGWKFSLSCFALSLSIFAAAQENCNTQANPSCAGDARFASICCSSPNVCYFQDRLGTPGCCPAGQTCGNNGQYSSRPVATIAPNSAVSLASGLGQITASMSMFTTNSISLTAPAAAFSTVGGLLVGAARPIAQAKEATPLLLPVMLVAWNMF</sequence>
<dbReference type="AlphaFoldDB" id="A0A8H7AHV9"/>
<feature type="signal peptide" evidence="1">
    <location>
        <begin position="1"/>
        <end position="25"/>
    </location>
</feature>